<dbReference type="InterPro" id="IPR022183">
    <property type="entry name" value="DUF3710"/>
</dbReference>
<dbReference type="Proteomes" id="UP000515743">
    <property type="component" value="Chromosome"/>
</dbReference>
<reference evidence="2 3" key="1">
    <citation type="submission" date="2020-07" db="EMBL/GenBank/DDBJ databases">
        <title>Complete genome and description of Corynebacterium incognita strain Marseille-Q3630 sp. nov.</title>
        <authorList>
            <person name="Boxberger M."/>
        </authorList>
    </citation>
    <scope>NUCLEOTIDE SEQUENCE [LARGE SCALE GENOMIC DNA]</scope>
    <source>
        <strain evidence="2 3">Marseille-Q3630</strain>
    </source>
</reference>
<dbReference type="KEGG" id="cik:H0194_01065"/>
<feature type="region of interest" description="Disordered" evidence="1">
    <location>
        <begin position="1"/>
        <end position="63"/>
    </location>
</feature>
<evidence type="ECO:0000256" key="1">
    <source>
        <dbReference type="SAM" id="MobiDB-lite"/>
    </source>
</evidence>
<dbReference type="RefSeq" id="WP_185176057.1">
    <property type="nucleotide sequence ID" value="NZ_CP059404.1"/>
</dbReference>
<dbReference type="EMBL" id="CP059404">
    <property type="protein sequence ID" value="QNE89683.1"/>
    <property type="molecule type" value="Genomic_DNA"/>
</dbReference>
<organism evidence="2 3">
    <name type="scientific">Corynebacterium incognita</name>
    <dbReference type="NCBI Taxonomy" id="2754725"/>
    <lineage>
        <taxon>Bacteria</taxon>
        <taxon>Bacillati</taxon>
        <taxon>Actinomycetota</taxon>
        <taxon>Actinomycetes</taxon>
        <taxon>Mycobacteriales</taxon>
        <taxon>Corynebacteriaceae</taxon>
        <taxon>Corynebacterium</taxon>
    </lineage>
</organism>
<evidence type="ECO:0000313" key="3">
    <source>
        <dbReference type="Proteomes" id="UP000515743"/>
    </source>
</evidence>
<name>A0A7G7CQ17_9CORY</name>
<keyword evidence="3" id="KW-1185">Reference proteome</keyword>
<gene>
    <name evidence="2" type="ORF">H0194_01065</name>
</gene>
<sequence length="293" mass="30657">MGMWPFSKKKQEEPTPAAAETNPVAPNSAAASAQEPSASDAPSGKNRDATSGAAPTVEGVGVSPAEVSDTAADATVSGGAAVSAGPASIPHDAVNGERGPYDGDAVNFEDFDFSDFSVGLLDLGSMKIPLPKESQVQVEMGEAGPKMLHIVTKFGRLTPVAFAAPRTAGQWEEASAELIQGVAGDGLDASFEQGPWGREVVGKHDNGIVRIIGVEGPRWMLRLTATGPEEMAEDLAALAREMIARMFIYRGSDPILAGNSLPVIMPKQLVEQMQQAMKARAEQREDGTQDTTA</sequence>
<accession>A0A7G7CQ17</accession>
<feature type="compositionally biased region" description="Low complexity" evidence="1">
    <location>
        <begin position="23"/>
        <end position="43"/>
    </location>
</feature>
<proteinExistence type="predicted"/>
<dbReference type="AlphaFoldDB" id="A0A7G7CQ17"/>
<dbReference type="Pfam" id="PF12502">
    <property type="entry name" value="DUF3710"/>
    <property type="match status" value="1"/>
</dbReference>
<protein>
    <submittedName>
        <fullName evidence="2">DUF3710 domain-containing protein</fullName>
    </submittedName>
</protein>
<evidence type="ECO:0000313" key="2">
    <source>
        <dbReference type="EMBL" id="QNE89683.1"/>
    </source>
</evidence>